<evidence type="ECO:0000313" key="2">
    <source>
        <dbReference type="Proteomes" id="UP000198802"/>
    </source>
</evidence>
<keyword evidence="2" id="KW-1185">Reference proteome</keyword>
<dbReference type="EMBL" id="FAOZ01000007">
    <property type="protein sequence ID" value="CUU56230.1"/>
    <property type="molecule type" value="Genomic_DNA"/>
</dbReference>
<name>A0A0S4QP00_9ACTN</name>
<sequence length="36" mass="3761">MSEIHVLARLCEWGVVQVFGYPEAGTSGPVGGLEAT</sequence>
<evidence type="ECO:0000313" key="1">
    <source>
        <dbReference type="EMBL" id="CUU56230.1"/>
    </source>
</evidence>
<gene>
    <name evidence="1" type="ORF">Ga0074812_107114</name>
</gene>
<proteinExistence type="predicted"/>
<protein>
    <submittedName>
        <fullName evidence="1">Uncharacterized protein</fullName>
    </submittedName>
</protein>
<reference evidence="2" key="1">
    <citation type="submission" date="2015-11" db="EMBL/GenBank/DDBJ databases">
        <authorList>
            <person name="Varghese N."/>
        </authorList>
    </citation>
    <scope>NUCLEOTIDE SEQUENCE [LARGE SCALE GENOMIC DNA]</scope>
    <source>
        <strain evidence="2">DSM 45899</strain>
    </source>
</reference>
<dbReference type="AlphaFoldDB" id="A0A0S4QP00"/>
<dbReference type="Proteomes" id="UP000198802">
    <property type="component" value="Unassembled WGS sequence"/>
</dbReference>
<organism evidence="1 2">
    <name type="scientific">Parafrankia irregularis</name>
    <dbReference type="NCBI Taxonomy" id="795642"/>
    <lineage>
        <taxon>Bacteria</taxon>
        <taxon>Bacillati</taxon>
        <taxon>Actinomycetota</taxon>
        <taxon>Actinomycetes</taxon>
        <taxon>Frankiales</taxon>
        <taxon>Frankiaceae</taxon>
        <taxon>Parafrankia</taxon>
    </lineage>
</organism>
<accession>A0A0S4QP00</accession>